<keyword evidence="2" id="KW-1185">Reference proteome</keyword>
<reference evidence="1 2" key="1">
    <citation type="journal article" date="2015" name="Genome Biol.">
        <title>Comparative genomics of Steinernema reveals deeply conserved gene regulatory networks.</title>
        <authorList>
            <person name="Dillman A.R."/>
            <person name="Macchietto M."/>
            <person name="Porter C.F."/>
            <person name="Rogers A."/>
            <person name="Williams B."/>
            <person name="Antoshechkin I."/>
            <person name="Lee M.M."/>
            <person name="Goodwin Z."/>
            <person name="Lu X."/>
            <person name="Lewis E.E."/>
            <person name="Goodrich-Blair H."/>
            <person name="Stock S.P."/>
            <person name="Adams B.J."/>
            <person name="Sternberg P.W."/>
            <person name="Mortazavi A."/>
        </authorList>
    </citation>
    <scope>NUCLEOTIDE SEQUENCE [LARGE SCALE GENOMIC DNA]</scope>
    <source>
        <strain evidence="1 2">ALL</strain>
    </source>
</reference>
<sequence>MLKRLTRISQQSCLEAHLILLQVEECTVVTKEMEANVPFRSESKRLRAAVGEGKLGVDVLRRSDGQHSAINLEIQGRERVDLEAVDSVGAVEAIPRNAVLRGEFLEEPLGHAYVLLGRCYDDLPRWGLDSSQREFLDRELSVFFGRVWEVKVDSFTSVLSAFSMS</sequence>
<protein>
    <submittedName>
        <fullName evidence="1">Uncharacterized protein</fullName>
    </submittedName>
</protein>
<comment type="caution">
    <text evidence="1">The sequence shown here is derived from an EMBL/GenBank/DDBJ whole genome shotgun (WGS) entry which is preliminary data.</text>
</comment>
<dbReference type="AlphaFoldDB" id="A0A4U5N2V3"/>
<dbReference type="EMBL" id="AZBU02000005">
    <property type="protein sequence ID" value="TKR76651.1"/>
    <property type="molecule type" value="Genomic_DNA"/>
</dbReference>
<reference evidence="1 2" key="2">
    <citation type="journal article" date="2019" name="G3 (Bethesda)">
        <title>Hybrid Assembly of the Genome of the Entomopathogenic Nematode Steinernema carpocapsae Identifies the X-Chromosome.</title>
        <authorList>
            <person name="Serra L."/>
            <person name="Macchietto M."/>
            <person name="Macias-Munoz A."/>
            <person name="McGill C.J."/>
            <person name="Rodriguez I.M."/>
            <person name="Rodriguez B."/>
            <person name="Murad R."/>
            <person name="Mortazavi A."/>
        </authorList>
    </citation>
    <scope>NUCLEOTIDE SEQUENCE [LARGE SCALE GENOMIC DNA]</scope>
    <source>
        <strain evidence="1 2">ALL</strain>
    </source>
</reference>
<evidence type="ECO:0000313" key="2">
    <source>
        <dbReference type="Proteomes" id="UP000298663"/>
    </source>
</evidence>
<evidence type="ECO:0000313" key="1">
    <source>
        <dbReference type="EMBL" id="TKR76651.1"/>
    </source>
</evidence>
<accession>A0A4U5N2V3</accession>
<name>A0A4U5N2V3_STECR</name>
<dbReference type="Proteomes" id="UP000298663">
    <property type="component" value="Unassembled WGS sequence"/>
</dbReference>
<proteinExistence type="predicted"/>
<organism evidence="1 2">
    <name type="scientific">Steinernema carpocapsae</name>
    <name type="common">Entomopathogenic nematode</name>
    <dbReference type="NCBI Taxonomy" id="34508"/>
    <lineage>
        <taxon>Eukaryota</taxon>
        <taxon>Metazoa</taxon>
        <taxon>Ecdysozoa</taxon>
        <taxon>Nematoda</taxon>
        <taxon>Chromadorea</taxon>
        <taxon>Rhabditida</taxon>
        <taxon>Tylenchina</taxon>
        <taxon>Panagrolaimomorpha</taxon>
        <taxon>Strongyloidoidea</taxon>
        <taxon>Steinernematidae</taxon>
        <taxon>Steinernema</taxon>
    </lineage>
</organism>
<gene>
    <name evidence="1" type="ORF">L596_017761</name>
</gene>